<comment type="caution">
    <text evidence="1">The sequence shown here is derived from an EMBL/GenBank/DDBJ whole genome shotgun (WGS) entry which is preliminary data.</text>
</comment>
<accession>A0A9D5AAY6</accession>
<evidence type="ECO:0000313" key="2">
    <source>
        <dbReference type="Proteomes" id="UP001058974"/>
    </source>
</evidence>
<proteinExistence type="predicted"/>
<dbReference type="Proteomes" id="UP001058974">
    <property type="component" value="Chromosome 6"/>
</dbReference>
<organism evidence="1 2">
    <name type="scientific">Pisum sativum</name>
    <name type="common">Garden pea</name>
    <name type="synonym">Lathyrus oleraceus</name>
    <dbReference type="NCBI Taxonomy" id="3888"/>
    <lineage>
        <taxon>Eukaryota</taxon>
        <taxon>Viridiplantae</taxon>
        <taxon>Streptophyta</taxon>
        <taxon>Embryophyta</taxon>
        <taxon>Tracheophyta</taxon>
        <taxon>Spermatophyta</taxon>
        <taxon>Magnoliopsida</taxon>
        <taxon>eudicotyledons</taxon>
        <taxon>Gunneridae</taxon>
        <taxon>Pentapetalae</taxon>
        <taxon>rosids</taxon>
        <taxon>fabids</taxon>
        <taxon>Fabales</taxon>
        <taxon>Fabaceae</taxon>
        <taxon>Papilionoideae</taxon>
        <taxon>50 kb inversion clade</taxon>
        <taxon>NPAAA clade</taxon>
        <taxon>Hologalegina</taxon>
        <taxon>IRL clade</taxon>
        <taxon>Fabeae</taxon>
        <taxon>Lathyrus</taxon>
    </lineage>
</organism>
<dbReference type="Gramene" id="Psat06G0595400-T1">
    <property type="protein sequence ID" value="KAI5401301.1"/>
    <property type="gene ID" value="KIW84_065954"/>
</dbReference>
<sequence>MLKGDFDHARSNILKEMMMNQDSPIYVVFAFDKPLALEVITSLHEGKAGHSVNNCKLLNKSLHKNAFVPKSNVGSRKDGVVNDNIIFDKVANLGVGPNKVHSVHMEKSTLEPHAPPNFVSQPSVDSTSISSDCMAATVEDQQIVQFVDVDDSEALNDINLDFSLVENFIPKLVDDDMNAFLTLLPSLDEIKVAAFSLNNDSAPGPDGFGETFYQFYWDIVKKDVSEADI</sequence>
<keyword evidence="2" id="KW-1185">Reference proteome</keyword>
<reference evidence="1 2" key="1">
    <citation type="journal article" date="2022" name="Nat. Genet.">
        <title>Improved pea reference genome and pan-genome highlight genomic features and evolutionary characteristics.</title>
        <authorList>
            <person name="Yang T."/>
            <person name="Liu R."/>
            <person name="Luo Y."/>
            <person name="Hu S."/>
            <person name="Wang D."/>
            <person name="Wang C."/>
            <person name="Pandey M.K."/>
            <person name="Ge S."/>
            <person name="Xu Q."/>
            <person name="Li N."/>
            <person name="Li G."/>
            <person name="Huang Y."/>
            <person name="Saxena R.K."/>
            <person name="Ji Y."/>
            <person name="Li M."/>
            <person name="Yan X."/>
            <person name="He Y."/>
            <person name="Liu Y."/>
            <person name="Wang X."/>
            <person name="Xiang C."/>
            <person name="Varshney R.K."/>
            <person name="Ding H."/>
            <person name="Gao S."/>
            <person name="Zong X."/>
        </authorList>
    </citation>
    <scope>NUCLEOTIDE SEQUENCE [LARGE SCALE GENOMIC DNA]</scope>
    <source>
        <strain evidence="1 2">cv. Zhongwan 6</strain>
    </source>
</reference>
<dbReference type="EMBL" id="JAMSHJ010000006">
    <property type="protein sequence ID" value="KAI5401301.1"/>
    <property type="molecule type" value="Genomic_DNA"/>
</dbReference>
<evidence type="ECO:0000313" key="1">
    <source>
        <dbReference type="EMBL" id="KAI5401301.1"/>
    </source>
</evidence>
<gene>
    <name evidence="1" type="ORF">KIW84_065954</name>
</gene>
<dbReference type="AlphaFoldDB" id="A0A9D5AAY6"/>
<protein>
    <submittedName>
        <fullName evidence="1">Uncharacterized protein</fullName>
    </submittedName>
</protein>
<name>A0A9D5AAY6_PEA</name>